<dbReference type="OrthoDB" id="6255742at2759"/>
<reference evidence="3" key="1">
    <citation type="submission" date="2021-01" db="EMBL/GenBank/DDBJ databases">
        <authorList>
            <person name="Li R."/>
            <person name="Bekaert M."/>
        </authorList>
    </citation>
    <scope>NUCLEOTIDE SEQUENCE</scope>
    <source>
        <strain evidence="3">Farmed</strain>
    </source>
</reference>
<name>A0A812DZG3_ACAPH</name>
<dbReference type="Pfam" id="PF13966">
    <property type="entry name" value="zf-RVT"/>
    <property type="match status" value="1"/>
</dbReference>
<evidence type="ECO:0000259" key="2">
    <source>
        <dbReference type="Pfam" id="PF13966"/>
    </source>
</evidence>
<feature type="domain" description="Reverse transcriptase" evidence="1">
    <location>
        <begin position="60"/>
        <end position="231"/>
    </location>
</feature>
<dbReference type="Proteomes" id="UP000597762">
    <property type="component" value="Unassembled WGS sequence"/>
</dbReference>
<comment type="caution">
    <text evidence="3">The sequence shown here is derived from an EMBL/GenBank/DDBJ whole genome shotgun (WGS) entry which is preliminary data.</text>
</comment>
<protein>
    <recommendedName>
        <fullName evidence="5">Reverse transcriptase domain-containing protein</fullName>
    </recommendedName>
</protein>
<evidence type="ECO:0000313" key="3">
    <source>
        <dbReference type="EMBL" id="CAE1313253.1"/>
    </source>
</evidence>
<accession>A0A812DZG3</accession>
<dbReference type="AlphaFoldDB" id="A0A812DZG3"/>
<evidence type="ECO:0000259" key="1">
    <source>
        <dbReference type="Pfam" id="PF00078"/>
    </source>
</evidence>
<sequence length="475" mass="53672">MSSEAVNLGADLRREEVRRGGDRYIREVKSPEGRTLQATDDMCGAFRRHFENRFTKEPGLQLKILAKILQERLQSVAKSLLGPEQTCSVRGRTIQSNLHLIRTIIEGVKDDEEAALINLDQSKAFDRIDHRYLAAVLQAAGFAPNFCRWISLLYRSPSAVEQVNGRLSDAFVLFRSVRQGCPLSPLLYALALEPLLRRLKDETGSPALRGIAVPGGSRARVSAYADDVSAVVSATTLRRYRRRLIGTRRPARRRSNARYPPFYGGDAGTGSTDESALNVRVMGDWECRTCRVTSVPLASDYLSNPEFSLSWRLARNRLPLNDKAFIWGLADLPDCERCGLGLEETAAHAFYHCPQVRPLWDHVGELTARLAPEQLVSIDRAYACDNVSPPYSGMKRMVFLTLMATARMVIWTTRKEEILRGNRLPHSDLNRFFEHQLKMKIRSDRKRLHSTVSSERWVKEASLLRVNGASLDFLF</sequence>
<dbReference type="Pfam" id="PF00078">
    <property type="entry name" value="RVT_1"/>
    <property type="match status" value="1"/>
</dbReference>
<dbReference type="CDD" id="cd01650">
    <property type="entry name" value="RT_nLTR_like"/>
    <property type="match status" value="1"/>
</dbReference>
<dbReference type="InterPro" id="IPR026960">
    <property type="entry name" value="RVT-Znf"/>
</dbReference>
<dbReference type="EMBL" id="CAHIKZ030004634">
    <property type="protein sequence ID" value="CAE1313253.1"/>
    <property type="molecule type" value="Genomic_DNA"/>
</dbReference>
<gene>
    <name evidence="3" type="ORF">SPHA_64460</name>
</gene>
<evidence type="ECO:0000313" key="4">
    <source>
        <dbReference type="Proteomes" id="UP000597762"/>
    </source>
</evidence>
<feature type="domain" description="Reverse transcriptase zinc-binding" evidence="2">
    <location>
        <begin position="309"/>
        <end position="360"/>
    </location>
</feature>
<dbReference type="PANTHER" id="PTHR19446">
    <property type="entry name" value="REVERSE TRANSCRIPTASES"/>
    <property type="match status" value="1"/>
</dbReference>
<proteinExistence type="predicted"/>
<evidence type="ECO:0008006" key="5">
    <source>
        <dbReference type="Google" id="ProtNLM"/>
    </source>
</evidence>
<keyword evidence="4" id="KW-1185">Reference proteome</keyword>
<dbReference type="InterPro" id="IPR000477">
    <property type="entry name" value="RT_dom"/>
</dbReference>
<organism evidence="3 4">
    <name type="scientific">Acanthosepion pharaonis</name>
    <name type="common">Pharaoh cuttlefish</name>
    <name type="synonym">Sepia pharaonis</name>
    <dbReference type="NCBI Taxonomy" id="158019"/>
    <lineage>
        <taxon>Eukaryota</taxon>
        <taxon>Metazoa</taxon>
        <taxon>Spiralia</taxon>
        <taxon>Lophotrochozoa</taxon>
        <taxon>Mollusca</taxon>
        <taxon>Cephalopoda</taxon>
        <taxon>Coleoidea</taxon>
        <taxon>Decapodiformes</taxon>
        <taxon>Sepiida</taxon>
        <taxon>Sepiina</taxon>
        <taxon>Sepiidae</taxon>
        <taxon>Acanthosepion</taxon>
    </lineage>
</organism>